<organism evidence="3 4">
    <name type="scientific">Lithospermum erythrorhizon</name>
    <name type="common">Purple gromwell</name>
    <name type="synonym">Lithospermum officinale var. erythrorhizon</name>
    <dbReference type="NCBI Taxonomy" id="34254"/>
    <lineage>
        <taxon>Eukaryota</taxon>
        <taxon>Viridiplantae</taxon>
        <taxon>Streptophyta</taxon>
        <taxon>Embryophyta</taxon>
        <taxon>Tracheophyta</taxon>
        <taxon>Spermatophyta</taxon>
        <taxon>Magnoliopsida</taxon>
        <taxon>eudicotyledons</taxon>
        <taxon>Gunneridae</taxon>
        <taxon>Pentapetalae</taxon>
        <taxon>asterids</taxon>
        <taxon>lamiids</taxon>
        <taxon>Boraginales</taxon>
        <taxon>Boraginaceae</taxon>
        <taxon>Boraginoideae</taxon>
        <taxon>Lithospermeae</taxon>
        <taxon>Lithospermum</taxon>
    </lineage>
</organism>
<name>A0AAV3Q7A7_LITER</name>
<evidence type="ECO:0000256" key="1">
    <source>
        <dbReference type="SAM" id="MobiDB-lite"/>
    </source>
</evidence>
<dbReference type="PANTHER" id="PTHR33649:SF17">
    <property type="entry name" value="NTEIG-E80 PROTEIN"/>
    <property type="match status" value="1"/>
</dbReference>
<feature type="signal peptide" evidence="2">
    <location>
        <begin position="1"/>
        <end position="19"/>
    </location>
</feature>
<keyword evidence="2" id="KW-0732">Signal</keyword>
<proteinExistence type="predicted"/>
<evidence type="ECO:0000256" key="2">
    <source>
        <dbReference type="SAM" id="SignalP"/>
    </source>
</evidence>
<evidence type="ECO:0008006" key="5">
    <source>
        <dbReference type="Google" id="ProtNLM"/>
    </source>
</evidence>
<gene>
    <name evidence="3" type="ORF">LIER_15925</name>
</gene>
<accession>A0AAV3Q7A7</accession>
<dbReference type="InterPro" id="IPR009489">
    <property type="entry name" value="PAR1"/>
</dbReference>
<reference evidence="3 4" key="1">
    <citation type="submission" date="2024-01" db="EMBL/GenBank/DDBJ databases">
        <title>The complete chloroplast genome sequence of Lithospermum erythrorhizon: insights into the phylogenetic relationship among Boraginaceae species and the maternal lineages of purple gromwells.</title>
        <authorList>
            <person name="Okada T."/>
            <person name="Watanabe K."/>
        </authorList>
    </citation>
    <scope>NUCLEOTIDE SEQUENCE [LARGE SCALE GENOMIC DNA]</scope>
</reference>
<dbReference type="Proteomes" id="UP001454036">
    <property type="component" value="Unassembled WGS sequence"/>
</dbReference>
<comment type="caution">
    <text evidence="3">The sequence shown here is derived from an EMBL/GenBank/DDBJ whole genome shotgun (WGS) entry which is preliminary data.</text>
</comment>
<feature type="chain" id="PRO_5043730181" description="PAR1 protein" evidence="2">
    <location>
        <begin position="20"/>
        <end position="191"/>
    </location>
</feature>
<dbReference type="AlphaFoldDB" id="A0AAV3Q7A7"/>
<evidence type="ECO:0000313" key="3">
    <source>
        <dbReference type="EMBL" id="GAA0159047.1"/>
    </source>
</evidence>
<dbReference type="PANTHER" id="PTHR33649">
    <property type="entry name" value="PAR1 PROTEIN"/>
    <property type="match status" value="1"/>
</dbReference>
<protein>
    <recommendedName>
        <fullName evidence="5">PAR1 protein</fullName>
    </recommendedName>
</protein>
<feature type="region of interest" description="Disordered" evidence="1">
    <location>
        <begin position="172"/>
        <end position="191"/>
    </location>
</feature>
<evidence type="ECO:0000313" key="4">
    <source>
        <dbReference type="Proteomes" id="UP001454036"/>
    </source>
</evidence>
<dbReference type="EMBL" id="BAABME010003511">
    <property type="protein sequence ID" value="GAA0159047.1"/>
    <property type="molecule type" value="Genomic_DNA"/>
</dbReference>
<sequence>MAIAIFLAFFLFIGQGAVGQLVCEELPVGMCSYSIDSSRYRCVLETFELADETTILQCKKSQVLVTIMKEHIESDHCIRACGLDRFSVGISTDSLADHESVKSLCSFDCYQNCPNIIDLFVNLALAEGSPLNARCKNHQLRSRASAARRRAMQLLKASGPSVVASDPPFAAAESLPSAADCPTSADAPEGF</sequence>
<dbReference type="Pfam" id="PF06521">
    <property type="entry name" value="PAR1"/>
    <property type="match status" value="1"/>
</dbReference>
<keyword evidence="4" id="KW-1185">Reference proteome</keyword>